<dbReference type="RefSeq" id="WP_083380148.1">
    <property type="nucleotide sequence ID" value="NZ_FNKP01000003.1"/>
</dbReference>
<dbReference type="PANTHER" id="PTHR46847">
    <property type="entry name" value="D-ALLOSE-BINDING PERIPLASMIC PROTEIN-RELATED"/>
    <property type="match status" value="1"/>
</dbReference>
<comment type="similarity">
    <text evidence="2">Belongs to the bacterial solute-binding protein 2 family.</text>
</comment>
<keyword evidence="7" id="KW-1185">Reference proteome</keyword>
<evidence type="ECO:0000313" key="6">
    <source>
        <dbReference type="EMBL" id="SDR47265.1"/>
    </source>
</evidence>
<dbReference type="Proteomes" id="UP000183487">
    <property type="component" value="Unassembled WGS sequence"/>
</dbReference>
<gene>
    <name evidence="6" type="ORF">SAMN05443245_5996</name>
</gene>
<dbReference type="InterPro" id="IPR028082">
    <property type="entry name" value="Peripla_BP_I"/>
</dbReference>
<proteinExistence type="inferred from homology"/>
<dbReference type="Pfam" id="PF13407">
    <property type="entry name" value="Peripla_BP_4"/>
    <property type="match status" value="1"/>
</dbReference>
<dbReference type="EMBL" id="FNKP01000003">
    <property type="protein sequence ID" value="SDR47265.1"/>
    <property type="molecule type" value="Genomic_DNA"/>
</dbReference>
<evidence type="ECO:0000256" key="4">
    <source>
        <dbReference type="SAM" id="SignalP"/>
    </source>
</evidence>
<sequence length="327" mass="34771">MNTKLKTVRHLLQGIAFGAMIACIPAQNASAQAAGKQYVYIAPALDLPFWHVVGDGVAAGVKAHGGTVNYMDSHNDAATQLKNAQDAIAQGVAGIVLSPTDSSTAPSVLALAKQHGIPVSIAGIGTTSGDYRTYVGSEDEKGAYAVGKELARVMVQRGWQKGGYGIVTISLGRENGKLRTAGFRRAMSEAGIHEMALNQMQKYTPDETFSFVQDMMTAHPDMHAVFVETDTPTLGAARAIRIGHRDKDVALVAFDGIPEFIDMLKKGQLLASGMQQPFLMGQEAANALYDSSLSQKNLSIPVLLVTPANVDSQMSVINKTVMPRNGN</sequence>
<dbReference type="GO" id="GO:0030246">
    <property type="term" value="F:carbohydrate binding"/>
    <property type="evidence" value="ECO:0007669"/>
    <property type="project" value="UniProtKB-ARBA"/>
</dbReference>
<dbReference type="Gene3D" id="3.40.50.2300">
    <property type="match status" value="2"/>
</dbReference>
<evidence type="ECO:0000313" key="7">
    <source>
        <dbReference type="Proteomes" id="UP000183487"/>
    </source>
</evidence>
<name>A0A1H1JBB0_9BURK</name>
<dbReference type="PANTHER" id="PTHR46847:SF1">
    <property type="entry name" value="D-ALLOSE-BINDING PERIPLASMIC PROTEIN-RELATED"/>
    <property type="match status" value="1"/>
</dbReference>
<feature type="chain" id="PRO_5010377552" evidence="4">
    <location>
        <begin position="22"/>
        <end position="327"/>
    </location>
</feature>
<dbReference type="PROSITE" id="PS51257">
    <property type="entry name" value="PROKAR_LIPOPROTEIN"/>
    <property type="match status" value="1"/>
</dbReference>
<dbReference type="InterPro" id="IPR025997">
    <property type="entry name" value="SBP_2_dom"/>
</dbReference>
<reference evidence="7" key="1">
    <citation type="submission" date="2016-10" db="EMBL/GenBank/DDBJ databases">
        <authorList>
            <person name="Varghese N."/>
        </authorList>
    </citation>
    <scope>NUCLEOTIDE SEQUENCE [LARGE SCALE GENOMIC DNA]</scope>
    <source>
        <strain evidence="7">GAS106B</strain>
    </source>
</reference>
<dbReference type="AlphaFoldDB" id="A0A1H1JBB0"/>
<organism evidence="6 7">
    <name type="scientific">Paraburkholderia fungorum</name>
    <dbReference type="NCBI Taxonomy" id="134537"/>
    <lineage>
        <taxon>Bacteria</taxon>
        <taxon>Pseudomonadati</taxon>
        <taxon>Pseudomonadota</taxon>
        <taxon>Betaproteobacteria</taxon>
        <taxon>Burkholderiales</taxon>
        <taxon>Burkholderiaceae</taxon>
        <taxon>Paraburkholderia</taxon>
    </lineage>
</organism>
<dbReference type="GO" id="GO:0030313">
    <property type="term" value="C:cell envelope"/>
    <property type="evidence" value="ECO:0007669"/>
    <property type="project" value="UniProtKB-SubCell"/>
</dbReference>
<evidence type="ECO:0000256" key="3">
    <source>
        <dbReference type="ARBA" id="ARBA00022729"/>
    </source>
</evidence>
<dbReference type="OrthoDB" id="9813037at2"/>
<evidence type="ECO:0000256" key="2">
    <source>
        <dbReference type="ARBA" id="ARBA00007639"/>
    </source>
</evidence>
<keyword evidence="3 4" id="KW-0732">Signal</keyword>
<protein>
    <submittedName>
        <fullName evidence="6">Monosaccharide ABC transporter substrate-binding protein, CUT2 family</fullName>
    </submittedName>
</protein>
<accession>A0A1H1JBB0</accession>
<comment type="subcellular location">
    <subcellularLocation>
        <location evidence="1">Cell envelope</location>
    </subcellularLocation>
</comment>
<dbReference type="SUPFAM" id="SSF53822">
    <property type="entry name" value="Periplasmic binding protein-like I"/>
    <property type="match status" value="1"/>
</dbReference>
<feature type="signal peptide" evidence="4">
    <location>
        <begin position="1"/>
        <end position="21"/>
    </location>
</feature>
<feature type="domain" description="Periplasmic binding protein" evidence="5">
    <location>
        <begin position="40"/>
        <end position="290"/>
    </location>
</feature>
<evidence type="ECO:0000259" key="5">
    <source>
        <dbReference type="Pfam" id="PF13407"/>
    </source>
</evidence>
<evidence type="ECO:0000256" key="1">
    <source>
        <dbReference type="ARBA" id="ARBA00004196"/>
    </source>
</evidence>